<dbReference type="GO" id="GO:0032259">
    <property type="term" value="P:methylation"/>
    <property type="evidence" value="ECO:0007669"/>
    <property type="project" value="UniProtKB-KW"/>
</dbReference>
<dbReference type="PROSITE" id="PS00092">
    <property type="entry name" value="N6_MTASE"/>
    <property type="match status" value="1"/>
</dbReference>
<keyword evidence="2" id="KW-0808">Transferase</keyword>
<keyword evidence="6" id="KW-1185">Reference proteome</keyword>
<dbReference type="GO" id="GO:0008276">
    <property type="term" value="F:protein methyltransferase activity"/>
    <property type="evidence" value="ECO:0007669"/>
    <property type="project" value="InterPro"/>
</dbReference>
<keyword evidence="3" id="KW-0949">S-adenosyl-L-methionine</keyword>
<dbReference type="InterPro" id="IPR004556">
    <property type="entry name" value="HemK-like"/>
</dbReference>
<proteinExistence type="predicted"/>
<dbReference type="Pfam" id="PF05175">
    <property type="entry name" value="MTS"/>
    <property type="match status" value="1"/>
</dbReference>
<dbReference type="PANTHER" id="PTHR47441:SF3">
    <property type="entry name" value="RELEASE FACTOR GLUTAMINE METHYLTRANSFERASE"/>
    <property type="match status" value="1"/>
</dbReference>
<comment type="caution">
    <text evidence="5">The sequence shown here is derived from an EMBL/GenBank/DDBJ whole genome shotgun (WGS) entry which is preliminary data.</text>
</comment>
<dbReference type="InterPro" id="IPR052663">
    <property type="entry name" value="RF_glutamine_MTase_cyano"/>
</dbReference>
<dbReference type="SUPFAM" id="SSF53335">
    <property type="entry name" value="S-adenosyl-L-methionine-dependent methyltransferases"/>
    <property type="match status" value="1"/>
</dbReference>
<reference evidence="5" key="1">
    <citation type="submission" date="2024-03" db="EMBL/GenBank/DDBJ databases">
        <title>WGS assembly of Saponaria officinalis var. Norfolk2.</title>
        <authorList>
            <person name="Jenkins J."/>
            <person name="Shu S."/>
            <person name="Grimwood J."/>
            <person name="Barry K."/>
            <person name="Goodstein D."/>
            <person name="Schmutz J."/>
            <person name="Leebens-Mack J."/>
            <person name="Osbourn A."/>
        </authorList>
    </citation>
    <scope>NUCLEOTIDE SEQUENCE [LARGE SCALE GENOMIC DNA]</scope>
    <source>
        <strain evidence="5">JIC</strain>
    </source>
</reference>
<dbReference type="Gene3D" id="3.40.50.150">
    <property type="entry name" value="Vaccinia Virus protein VP39"/>
    <property type="match status" value="1"/>
</dbReference>
<evidence type="ECO:0000256" key="1">
    <source>
        <dbReference type="ARBA" id="ARBA00022603"/>
    </source>
</evidence>
<evidence type="ECO:0000313" key="6">
    <source>
        <dbReference type="Proteomes" id="UP001443914"/>
    </source>
</evidence>
<name>A0AAW1HDW7_SAPOF</name>
<evidence type="ECO:0000256" key="3">
    <source>
        <dbReference type="ARBA" id="ARBA00022691"/>
    </source>
</evidence>
<gene>
    <name evidence="5" type="ORF">RND81_12G223400</name>
</gene>
<dbReference type="InterPro" id="IPR002052">
    <property type="entry name" value="DNA_methylase_N6_adenine_CS"/>
</dbReference>
<organism evidence="5 6">
    <name type="scientific">Saponaria officinalis</name>
    <name type="common">Common soapwort</name>
    <name type="synonym">Lychnis saponaria</name>
    <dbReference type="NCBI Taxonomy" id="3572"/>
    <lineage>
        <taxon>Eukaryota</taxon>
        <taxon>Viridiplantae</taxon>
        <taxon>Streptophyta</taxon>
        <taxon>Embryophyta</taxon>
        <taxon>Tracheophyta</taxon>
        <taxon>Spermatophyta</taxon>
        <taxon>Magnoliopsida</taxon>
        <taxon>eudicotyledons</taxon>
        <taxon>Gunneridae</taxon>
        <taxon>Pentapetalae</taxon>
        <taxon>Caryophyllales</taxon>
        <taxon>Caryophyllaceae</taxon>
        <taxon>Caryophylleae</taxon>
        <taxon>Saponaria</taxon>
    </lineage>
</organism>
<keyword evidence="1" id="KW-0489">Methyltransferase</keyword>
<sequence length="371" mass="40941">MKASSVLHLRSLHCHSFSTPLISSLFHTKPLHSSSLSSSLFSSFYCHTSSETPHKPKTPIFLKPPIYKTTSKDLNTFINWAKDQISSLGPTFIDHDTALLQRELKWFLDDSVHECPSVVEIGVTPSKEVTLRESLDKMYELWEDRMVKRRPFQYIVGCEHWRDLVLCVEDGVLIPRPETAAIVDLVEGLGKVGGGGGVWADLGTGSGALAIGISRVFGRDARVVATDVSPVAVSVARFNVERYALQDTIDVRQGSWFDPIMEFEGNLTGLVSNPPYIPSEDMGGLQPEVGKHEPWLALDGGVEGLDYLSYLCAKTSTMLKPGGFFAFETNGEKQCKILANYLENMTGDSICNVNIVSDFAGIPRFVTGHRK</sequence>
<feature type="domain" description="Methyltransferase small" evidence="4">
    <location>
        <begin position="197"/>
        <end position="276"/>
    </location>
</feature>
<evidence type="ECO:0000256" key="2">
    <source>
        <dbReference type="ARBA" id="ARBA00022679"/>
    </source>
</evidence>
<dbReference type="CDD" id="cd02440">
    <property type="entry name" value="AdoMet_MTases"/>
    <property type="match status" value="1"/>
</dbReference>
<protein>
    <recommendedName>
        <fullName evidence="4">Methyltransferase small domain-containing protein</fullName>
    </recommendedName>
</protein>
<dbReference type="InterPro" id="IPR007848">
    <property type="entry name" value="Small_mtfrase_dom"/>
</dbReference>
<accession>A0AAW1HDW7</accession>
<evidence type="ECO:0000259" key="4">
    <source>
        <dbReference type="Pfam" id="PF05175"/>
    </source>
</evidence>
<dbReference type="Proteomes" id="UP001443914">
    <property type="component" value="Unassembled WGS sequence"/>
</dbReference>
<evidence type="ECO:0000313" key="5">
    <source>
        <dbReference type="EMBL" id="KAK9674286.1"/>
    </source>
</evidence>
<dbReference type="InterPro" id="IPR029063">
    <property type="entry name" value="SAM-dependent_MTases_sf"/>
</dbReference>
<dbReference type="AlphaFoldDB" id="A0AAW1HDW7"/>
<dbReference type="GO" id="GO:0008757">
    <property type="term" value="F:S-adenosylmethionine-dependent methyltransferase activity"/>
    <property type="evidence" value="ECO:0007669"/>
    <property type="project" value="UniProtKB-ARBA"/>
</dbReference>
<dbReference type="NCBIfam" id="TIGR00536">
    <property type="entry name" value="hemK_fam"/>
    <property type="match status" value="1"/>
</dbReference>
<dbReference type="GO" id="GO:0003676">
    <property type="term" value="F:nucleic acid binding"/>
    <property type="evidence" value="ECO:0007669"/>
    <property type="project" value="InterPro"/>
</dbReference>
<dbReference type="PANTHER" id="PTHR47441">
    <property type="match status" value="1"/>
</dbReference>
<dbReference type="EMBL" id="JBDFQZ010000012">
    <property type="protein sequence ID" value="KAK9674286.1"/>
    <property type="molecule type" value="Genomic_DNA"/>
</dbReference>